<name>A0A0Q9YB35_9GAMM</name>
<dbReference type="EMBL" id="LKAJ01000023">
    <property type="protein sequence ID" value="KRG17903.1"/>
    <property type="molecule type" value="Genomic_DNA"/>
</dbReference>
<protein>
    <submittedName>
        <fullName evidence="1">Uncharacterized protein</fullName>
    </submittedName>
</protein>
<keyword evidence="3" id="KW-1185">Reference proteome</keyword>
<evidence type="ECO:0000313" key="2">
    <source>
        <dbReference type="EMBL" id="MCS5710627.1"/>
    </source>
</evidence>
<dbReference type="Proteomes" id="UP000051497">
    <property type="component" value="Unassembled WGS sequence"/>
</dbReference>
<gene>
    <name evidence="2" type="ORF">HT99x_004235</name>
    <name evidence="1" type="ORF">HT99x_03110</name>
</gene>
<organism evidence="1">
    <name type="scientific">Candidatus Berkiella aquae</name>
    <dbReference type="NCBI Taxonomy" id="295108"/>
    <lineage>
        <taxon>Bacteria</taxon>
        <taxon>Pseudomonadati</taxon>
        <taxon>Pseudomonadota</taxon>
        <taxon>Gammaproteobacteria</taxon>
        <taxon>Candidatus Berkiellales</taxon>
        <taxon>Candidatus Berkiellaceae</taxon>
        <taxon>Candidatus Berkiella</taxon>
    </lineage>
</organism>
<dbReference type="STRING" id="295108.HT99x_03110"/>
<evidence type="ECO:0000313" key="3">
    <source>
        <dbReference type="Proteomes" id="UP000051497"/>
    </source>
</evidence>
<accession>A0A0Q9YB35</accession>
<dbReference type="AlphaFoldDB" id="A0A0Q9YB35"/>
<evidence type="ECO:0000313" key="1">
    <source>
        <dbReference type="EMBL" id="KRG17903.1"/>
    </source>
</evidence>
<dbReference type="RefSeq" id="WP_075067695.1">
    <property type="nucleotide sequence ID" value="NZ_LKAJ02000001.1"/>
</dbReference>
<sequence>MKANDNKKKDFENILNDGGYDLNEFEFIDEPIYAGDPEPIATRVIVSRHSHHITHRYEERIDKNWLHDFLLDLNNGKFGKP</sequence>
<reference evidence="1" key="1">
    <citation type="submission" date="2015-09" db="EMBL/GenBank/DDBJ databases">
        <title>Draft Genome Sequences of Two Novel Amoeba-resistant Intranuclear Bacteria, Candidatus Berkiella cookevillensis and Candidatus Berkiella aquae.</title>
        <authorList>
            <person name="Mehari Y.T."/>
            <person name="Arivett B.A."/>
            <person name="Farone A.L."/>
            <person name="Gunderson J.H."/>
            <person name="Farone M.B."/>
        </authorList>
    </citation>
    <scope>NUCLEOTIDE SEQUENCE [LARGE SCALE GENOMIC DNA]</scope>
    <source>
        <strain evidence="1">HT99</strain>
    </source>
</reference>
<proteinExistence type="predicted"/>
<reference evidence="2" key="2">
    <citation type="journal article" date="2016" name="Genome Announc.">
        <title>Draft Genome Sequences of Two Novel Amoeba-Resistant Intranuclear Bacteria, 'Candidatus Berkiella cookevillensis' and 'Candidatus Berkiella aquae'.</title>
        <authorList>
            <person name="Mehari Y.T."/>
            <person name="Arivett B.A."/>
            <person name="Farone A.L."/>
            <person name="Gunderson J.H."/>
            <person name="Farone M.B."/>
        </authorList>
    </citation>
    <scope>NUCLEOTIDE SEQUENCE</scope>
    <source>
        <strain evidence="2">HT99</strain>
    </source>
</reference>
<comment type="caution">
    <text evidence="1">The sequence shown here is derived from an EMBL/GenBank/DDBJ whole genome shotgun (WGS) entry which is preliminary data.</text>
</comment>
<reference evidence="2" key="3">
    <citation type="submission" date="2021-06" db="EMBL/GenBank/DDBJ databases">
        <title>Genomic Description and Analysis of Intracellular Bacteria, Candidatus Berkiella cookevillensis and Candidatus Berkiella aquae.</title>
        <authorList>
            <person name="Kidane D.T."/>
            <person name="Mehari Y.T."/>
            <person name="Rice F.C."/>
            <person name="Arivett B.A."/>
            <person name="Farone A.L."/>
            <person name="Berk S.G."/>
            <person name="Farone M.B."/>
        </authorList>
    </citation>
    <scope>NUCLEOTIDE SEQUENCE</scope>
    <source>
        <strain evidence="2">HT99</strain>
    </source>
</reference>
<dbReference type="EMBL" id="LKAJ02000001">
    <property type="protein sequence ID" value="MCS5710627.1"/>
    <property type="molecule type" value="Genomic_DNA"/>
</dbReference>